<feature type="domain" description="Glucosyltransferase 3-like C-terminal" evidence="1">
    <location>
        <begin position="215"/>
        <end position="333"/>
    </location>
</feature>
<name>A0A3N4NBX5_9FLAO</name>
<evidence type="ECO:0000259" key="1">
    <source>
        <dbReference type="Pfam" id="PF26337"/>
    </source>
</evidence>
<protein>
    <recommendedName>
        <fullName evidence="1">Glucosyltransferase 3-like C-terminal domain-containing protein</fullName>
    </recommendedName>
</protein>
<dbReference type="Gene3D" id="3.40.50.2000">
    <property type="entry name" value="Glycogen Phosphorylase B"/>
    <property type="match status" value="1"/>
</dbReference>
<dbReference type="InterPro" id="IPR058592">
    <property type="entry name" value="Gtf3_C"/>
</dbReference>
<evidence type="ECO:0000313" key="2">
    <source>
        <dbReference type="EMBL" id="RPD91727.1"/>
    </source>
</evidence>
<accession>A0A3N4NBX5</accession>
<dbReference type="Proteomes" id="UP000270856">
    <property type="component" value="Unassembled WGS sequence"/>
</dbReference>
<proteinExistence type="predicted"/>
<evidence type="ECO:0000313" key="3">
    <source>
        <dbReference type="Proteomes" id="UP000270856"/>
    </source>
</evidence>
<dbReference type="EMBL" id="RPFJ01000051">
    <property type="protein sequence ID" value="RPD91727.1"/>
    <property type="molecule type" value="Genomic_DNA"/>
</dbReference>
<gene>
    <name evidence="2" type="ORF">EGM88_14405</name>
</gene>
<sequence length="359" mass="42274">MKIYITKGSSCTDQVRVKKFIKYFDQKKIELKFFCWLRDKSKESKYTRETFILKGGGSANKKLLFYYPLWSVILFFKLLGEVKNNKNNIIFTIDFDSAISVYFFSFFKPKVRYIYDIHDDFALRYNFPRIIKYIIEKIDNKIKNKAFKVIHVDENRIRKRDKNYIIIYNSQEDYYTEDNLVLDNNSVFAFTGLIGKTRGALSVYNFAKKNPKIKIIVAGRVIDSYGKKLIELSNIEFLGYVTQDVLFEKIRNSRGIFSLYDPSNEINILAASNKVYDAMMLGVPIIVNRGLSVEEFVVKHSLGFVVNFNFDETWSRFVDVNQDKLKKIRQNGRHLYLNNYTYDKNIVVKMDALLDELKS</sequence>
<comment type="caution">
    <text evidence="2">The sequence shown here is derived from an EMBL/GenBank/DDBJ whole genome shotgun (WGS) entry which is preliminary data.</text>
</comment>
<keyword evidence="3" id="KW-1185">Reference proteome</keyword>
<reference evidence="2 3" key="1">
    <citation type="submission" date="2018-11" db="EMBL/GenBank/DDBJ databases">
        <title>Aureibaculum marinum gen. nov., sp. nov., a member of the family Flavobacteriaceae isolated from the Bohai Sea.</title>
        <authorList>
            <person name="Ji X."/>
        </authorList>
    </citation>
    <scope>NUCLEOTIDE SEQUENCE [LARGE SCALE GENOMIC DNA]</scope>
    <source>
        <strain evidence="2 3">BH-SD17</strain>
    </source>
</reference>
<organism evidence="2 3">
    <name type="scientific">Aureibaculum marinum</name>
    <dbReference type="NCBI Taxonomy" id="2487930"/>
    <lineage>
        <taxon>Bacteria</taxon>
        <taxon>Pseudomonadati</taxon>
        <taxon>Bacteroidota</taxon>
        <taxon>Flavobacteriia</taxon>
        <taxon>Flavobacteriales</taxon>
        <taxon>Flavobacteriaceae</taxon>
        <taxon>Aureibaculum</taxon>
    </lineage>
</organism>
<dbReference type="SUPFAM" id="SSF53756">
    <property type="entry name" value="UDP-Glycosyltransferase/glycogen phosphorylase"/>
    <property type="match status" value="1"/>
</dbReference>
<dbReference type="AlphaFoldDB" id="A0A3N4NBX5"/>
<dbReference type="Pfam" id="PF26337">
    <property type="entry name" value="Gtf3_C"/>
    <property type="match status" value="1"/>
</dbReference>